<proteinExistence type="predicted"/>
<organism evidence="1 2">
    <name type="scientific">Artomyces pyxidatus</name>
    <dbReference type="NCBI Taxonomy" id="48021"/>
    <lineage>
        <taxon>Eukaryota</taxon>
        <taxon>Fungi</taxon>
        <taxon>Dikarya</taxon>
        <taxon>Basidiomycota</taxon>
        <taxon>Agaricomycotina</taxon>
        <taxon>Agaricomycetes</taxon>
        <taxon>Russulales</taxon>
        <taxon>Auriscalpiaceae</taxon>
        <taxon>Artomyces</taxon>
    </lineage>
</organism>
<dbReference type="Proteomes" id="UP000814140">
    <property type="component" value="Unassembled WGS sequence"/>
</dbReference>
<evidence type="ECO:0000313" key="2">
    <source>
        <dbReference type="Proteomes" id="UP000814140"/>
    </source>
</evidence>
<protein>
    <submittedName>
        <fullName evidence="1">Kinase-like protein</fullName>
    </submittedName>
</protein>
<name>A0ACB8SNX4_9AGAM</name>
<gene>
    <name evidence="1" type="ORF">BV25DRAFT_1863282</name>
</gene>
<dbReference type="EMBL" id="MU277245">
    <property type="protein sequence ID" value="KAI0057596.1"/>
    <property type="molecule type" value="Genomic_DNA"/>
</dbReference>
<evidence type="ECO:0000313" key="1">
    <source>
        <dbReference type="EMBL" id="KAI0057596.1"/>
    </source>
</evidence>
<reference evidence="1" key="2">
    <citation type="journal article" date="2022" name="New Phytol.">
        <title>Evolutionary transition to the ectomycorrhizal habit in the genomes of a hyperdiverse lineage of mushroom-forming fungi.</title>
        <authorList>
            <person name="Looney B."/>
            <person name="Miyauchi S."/>
            <person name="Morin E."/>
            <person name="Drula E."/>
            <person name="Courty P.E."/>
            <person name="Kohler A."/>
            <person name="Kuo A."/>
            <person name="LaButti K."/>
            <person name="Pangilinan J."/>
            <person name="Lipzen A."/>
            <person name="Riley R."/>
            <person name="Andreopoulos W."/>
            <person name="He G."/>
            <person name="Johnson J."/>
            <person name="Nolan M."/>
            <person name="Tritt A."/>
            <person name="Barry K.W."/>
            <person name="Grigoriev I.V."/>
            <person name="Nagy L.G."/>
            <person name="Hibbett D."/>
            <person name="Henrissat B."/>
            <person name="Matheny P.B."/>
            <person name="Labbe J."/>
            <person name="Martin F.M."/>
        </authorList>
    </citation>
    <scope>NUCLEOTIDE SEQUENCE</scope>
    <source>
        <strain evidence="1">HHB10654</strain>
    </source>
</reference>
<comment type="caution">
    <text evidence="1">The sequence shown here is derived from an EMBL/GenBank/DDBJ whole genome shotgun (WGS) entry which is preliminary data.</text>
</comment>
<accession>A0ACB8SNX4</accession>
<keyword evidence="2" id="KW-1185">Reference proteome</keyword>
<sequence>MNWDQEKYRSIEVPHDKLSQLPDSLRSWRNIKVMENPNWSLPWDILQPFLAECGYELYRVRPTLVNISNCTSSPAIDSFKLYGNRGDGFQAQFPALAVVFAARDRCNRDVVIKVVSKGQEGSGELEILKFLNTPDMRLDAANATVPVLEFISIGEWTFVVMPFCDGCENMPMVNAHEVLEFMEQLLSTLSFLHSHRIAHLDVSYENILMNHHGKLPETVEWVDGYPVPIEPPPEFHSTFPVRYLVMDFGYSVQFSPTSPISECLVDPSDRGRIHKAPESNLVRYDPFAADVYQTGRLCYGWFSDIAHRIVPGFLALLRDMTASEPNARPTASAALERLRTIRAVTPRENLYYPIRVEQINWFPEVPASG</sequence>
<reference evidence="1" key="1">
    <citation type="submission" date="2021-03" db="EMBL/GenBank/DDBJ databases">
        <authorList>
            <consortium name="DOE Joint Genome Institute"/>
            <person name="Ahrendt S."/>
            <person name="Looney B.P."/>
            <person name="Miyauchi S."/>
            <person name="Morin E."/>
            <person name="Drula E."/>
            <person name="Courty P.E."/>
            <person name="Chicoki N."/>
            <person name="Fauchery L."/>
            <person name="Kohler A."/>
            <person name="Kuo A."/>
            <person name="Labutti K."/>
            <person name="Pangilinan J."/>
            <person name="Lipzen A."/>
            <person name="Riley R."/>
            <person name="Andreopoulos W."/>
            <person name="He G."/>
            <person name="Johnson J."/>
            <person name="Barry K.W."/>
            <person name="Grigoriev I.V."/>
            <person name="Nagy L."/>
            <person name="Hibbett D."/>
            <person name="Henrissat B."/>
            <person name="Matheny P.B."/>
            <person name="Labbe J."/>
            <person name="Martin F."/>
        </authorList>
    </citation>
    <scope>NUCLEOTIDE SEQUENCE</scope>
    <source>
        <strain evidence="1">HHB10654</strain>
    </source>
</reference>